<accession>A0ACC2BKZ9</accession>
<evidence type="ECO:0000313" key="2">
    <source>
        <dbReference type="Proteomes" id="UP001162992"/>
    </source>
</evidence>
<gene>
    <name evidence="1" type="ORF">O6H91_15G079100</name>
</gene>
<proteinExistence type="predicted"/>
<organism evidence="1 2">
    <name type="scientific">Diphasiastrum complanatum</name>
    <name type="common">Issler's clubmoss</name>
    <name type="synonym">Lycopodium complanatum</name>
    <dbReference type="NCBI Taxonomy" id="34168"/>
    <lineage>
        <taxon>Eukaryota</taxon>
        <taxon>Viridiplantae</taxon>
        <taxon>Streptophyta</taxon>
        <taxon>Embryophyta</taxon>
        <taxon>Tracheophyta</taxon>
        <taxon>Lycopodiopsida</taxon>
        <taxon>Lycopodiales</taxon>
        <taxon>Lycopodiaceae</taxon>
        <taxon>Lycopodioideae</taxon>
        <taxon>Diphasiastrum</taxon>
    </lineage>
</organism>
<evidence type="ECO:0000313" key="1">
    <source>
        <dbReference type="EMBL" id="KAJ7530102.1"/>
    </source>
</evidence>
<comment type="caution">
    <text evidence="1">The sequence shown here is derived from an EMBL/GenBank/DDBJ whole genome shotgun (WGS) entry which is preliminary data.</text>
</comment>
<dbReference type="Proteomes" id="UP001162992">
    <property type="component" value="Chromosome 15"/>
</dbReference>
<sequence>MFVKRLMQKAATSEFPLQAGSLKGSHLDPRLTLHYGIPATASILAYDPLQHLLAISTRDGRIKLFGGNGVEGLLQSNSQASSRFLEFLENRGILVHITTHNHIEIWSLEKRQLLQVRKWTTVITALATIPGSPFMFIGDESGAVSILEYNDDSKLLNRMPYYIPAQVVLGEITKFGDTGGPCVVSILPQPQSLCSRVVIAYANGLICLWGVHEAQVLAIRGGTEAQHKKLAIYTANGSEPSSSLRSTIDDENEKEICCACWACPVGSIVAVGYSNGDIYLWGIPTTSKGKGQTELEKSEGTFLSRKPILKLEVSQGIPRMPVVVLRWCTDEKDEAGGRLYAFGGHLMGCPEVLKVLPLNVLNGEFTEKGSSHLELPLRGSFSDMILLPSAASNSSAVAAAVLILTAPGQLDVYNELSITNFLKRPGGLSSASLPEPFPFKLPLTRSSVTAAKLAFLPADGTVAKTLFQIPIVFKSYVPPILKSGTKWPVTGGIANFGVPGREAEPRTVYITGHEDGAVNMWDVSSISMFHVASLEMQCHAESRSNRHSAISAINFCAATGLLAVGNQDGLVCLYTLSAELRETKCHFVNTRMEHSEKLFNCVAGLQCLASLDVHHSSIQCVVISHLTACLAIGDDSGLVSLFELNSFSLYYQGRCFPDSASSIVAIRLLRSTSAPSAPRKLALSESRHSGSIAYILAKDSSMTAVDLTAGGLGGSGPLQPRNPSIAVSMHLLDSSGAPATLISRIKQPISSSKDPTSGDRQFMLLVDSQEYLTTNIQRHEGHSLDDESGSSDSPIFSNNLLLLLCSEDYLRLYPAAAIAEGDRNTLRKVKLNGHCCWAELFESRTANAHGLVLLYKFGLIELRSLPDMELLKEQSLSLSLNWRFEPSLMSVKTLTCTAHGRIALIDREELIYLSLLVEENNLRLPSSLPHLYGEDVTAATNAAVTSPVQSVKRKSQIQDLLGGVRKELRSPVSSGDQLPENHGASELYKIFAAEPDFMSHSPTVSAESALDEAPVQSTRPRLEIDDINLEDDDVPSSSPSAASKTNIVKKLKKSLKGKRRNSHKDDLDDRHKLFEGGKPSVRSADEIKAAYGHRIPGEASTAAGLARDKLLERQEKLQTINKRTEEMQAGAETFASLAEELAKKMEARKWWEI</sequence>
<name>A0ACC2BKZ9_DIPCM</name>
<reference evidence="2" key="1">
    <citation type="journal article" date="2024" name="Proc. Natl. Acad. Sci. U.S.A.">
        <title>Extraordinary preservation of gene collinearity over three hundred million years revealed in homosporous lycophytes.</title>
        <authorList>
            <person name="Li C."/>
            <person name="Wickell D."/>
            <person name="Kuo L.Y."/>
            <person name="Chen X."/>
            <person name="Nie B."/>
            <person name="Liao X."/>
            <person name="Peng D."/>
            <person name="Ji J."/>
            <person name="Jenkins J."/>
            <person name="Williams M."/>
            <person name="Shu S."/>
            <person name="Plott C."/>
            <person name="Barry K."/>
            <person name="Rajasekar S."/>
            <person name="Grimwood J."/>
            <person name="Han X."/>
            <person name="Sun S."/>
            <person name="Hou Z."/>
            <person name="He W."/>
            <person name="Dai G."/>
            <person name="Sun C."/>
            <person name="Schmutz J."/>
            <person name="Leebens-Mack J.H."/>
            <person name="Li F.W."/>
            <person name="Wang L."/>
        </authorList>
    </citation>
    <scope>NUCLEOTIDE SEQUENCE [LARGE SCALE GENOMIC DNA]</scope>
    <source>
        <strain evidence="2">cv. PW_Plant_1</strain>
    </source>
</reference>
<protein>
    <submittedName>
        <fullName evidence="1">Uncharacterized protein</fullName>
    </submittedName>
</protein>
<dbReference type="EMBL" id="CM055106">
    <property type="protein sequence ID" value="KAJ7530102.1"/>
    <property type="molecule type" value="Genomic_DNA"/>
</dbReference>
<keyword evidence="2" id="KW-1185">Reference proteome</keyword>